<dbReference type="AlphaFoldDB" id="A0AA39VMN9"/>
<name>A0AA39VMN9_ACESA</name>
<sequence length="274" mass="31004">MGNDLAFNNLDPTSAYDRKPIKRFLKLVPKFINFVDASLSRFSDLNLCMQKFKLMICVIVDIQRMSSVLEKWIRSAVECGVKELDFHAKTDTEVAAVIYTLPQILFSAESMNTIKLRGCKLELPSKNIIRLHSLKSLTLKEVCIQEETIQKLTGGQCPLLEDLSLRECWGFKRIYITEAHKLKTIKIRAPVELGTISIHAPSLQLFKLGYSGLQGPIAIDMVGCPNLAVLKLSCVTFTHQEFHRLISNFPLLEFLDLNVCDILERISISSNTLM</sequence>
<comment type="caution">
    <text evidence="2">The sequence shown here is derived from an EMBL/GenBank/DDBJ whole genome shotgun (WGS) entry which is preliminary data.</text>
</comment>
<reference evidence="2" key="2">
    <citation type="submission" date="2023-06" db="EMBL/GenBank/DDBJ databases">
        <authorList>
            <person name="Swenson N.G."/>
            <person name="Wegrzyn J.L."/>
            <person name="Mcevoy S.L."/>
        </authorList>
    </citation>
    <scope>NUCLEOTIDE SEQUENCE</scope>
    <source>
        <strain evidence="2">NS2018</strain>
        <tissue evidence="2">Leaf</tissue>
    </source>
</reference>
<organism evidence="2 3">
    <name type="scientific">Acer saccharum</name>
    <name type="common">Sugar maple</name>
    <dbReference type="NCBI Taxonomy" id="4024"/>
    <lineage>
        <taxon>Eukaryota</taxon>
        <taxon>Viridiplantae</taxon>
        <taxon>Streptophyta</taxon>
        <taxon>Embryophyta</taxon>
        <taxon>Tracheophyta</taxon>
        <taxon>Spermatophyta</taxon>
        <taxon>Magnoliopsida</taxon>
        <taxon>eudicotyledons</taxon>
        <taxon>Gunneridae</taxon>
        <taxon>Pentapetalae</taxon>
        <taxon>rosids</taxon>
        <taxon>malvids</taxon>
        <taxon>Sapindales</taxon>
        <taxon>Sapindaceae</taxon>
        <taxon>Hippocastanoideae</taxon>
        <taxon>Acereae</taxon>
        <taxon>Acer</taxon>
    </lineage>
</organism>
<dbReference type="Gene3D" id="3.80.10.10">
    <property type="entry name" value="Ribonuclease Inhibitor"/>
    <property type="match status" value="1"/>
</dbReference>
<evidence type="ECO:0000313" key="3">
    <source>
        <dbReference type="Proteomes" id="UP001168877"/>
    </source>
</evidence>
<dbReference type="Pfam" id="PF23622">
    <property type="entry name" value="LRR_At1g61320_AtMIF1"/>
    <property type="match status" value="1"/>
</dbReference>
<feature type="domain" description="At1g61320/AtMIF1 LRR" evidence="1">
    <location>
        <begin position="49"/>
        <end position="208"/>
    </location>
</feature>
<dbReference type="Proteomes" id="UP001168877">
    <property type="component" value="Unassembled WGS sequence"/>
</dbReference>
<reference evidence="2" key="1">
    <citation type="journal article" date="2022" name="Plant J.">
        <title>Strategies of tolerance reflected in two North American maple genomes.</title>
        <authorList>
            <person name="McEvoy S.L."/>
            <person name="Sezen U.U."/>
            <person name="Trouern-Trend A."/>
            <person name="McMahon S.M."/>
            <person name="Schaberg P.G."/>
            <person name="Yang J."/>
            <person name="Wegrzyn J.L."/>
            <person name="Swenson N.G."/>
        </authorList>
    </citation>
    <scope>NUCLEOTIDE SEQUENCE</scope>
    <source>
        <strain evidence="2">NS2018</strain>
    </source>
</reference>
<protein>
    <recommendedName>
        <fullName evidence="1">At1g61320/AtMIF1 LRR domain-containing protein</fullName>
    </recommendedName>
</protein>
<dbReference type="SUPFAM" id="SSF52047">
    <property type="entry name" value="RNI-like"/>
    <property type="match status" value="1"/>
</dbReference>
<accession>A0AA39VMN9</accession>
<gene>
    <name evidence="2" type="ORF">LWI29_008461</name>
</gene>
<dbReference type="EMBL" id="JAUESC010000380">
    <property type="protein sequence ID" value="KAK0591804.1"/>
    <property type="molecule type" value="Genomic_DNA"/>
</dbReference>
<dbReference type="Pfam" id="PF07723">
    <property type="entry name" value="LRR_2"/>
    <property type="match status" value="1"/>
</dbReference>
<dbReference type="InterPro" id="IPR055357">
    <property type="entry name" value="LRR_At1g61320_AtMIF1"/>
</dbReference>
<keyword evidence="3" id="KW-1185">Reference proteome</keyword>
<evidence type="ECO:0000259" key="1">
    <source>
        <dbReference type="Pfam" id="PF23622"/>
    </source>
</evidence>
<evidence type="ECO:0000313" key="2">
    <source>
        <dbReference type="EMBL" id="KAK0591804.1"/>
    </source>
</evidence>
<dbReference type="InterPro" id="IPR013101">
    <property type="entry name" value="LRR_PRU1-like"/>
</dbReference>
<dbReference type="InterPro" id="IPR032675">
    <property type="entry name" value="LRR_dom_sf"/>
</dbReference>
<proteinExistence type="predicted"/>
<dbReference type="InterPro" id="IPR053772">
    <property type="entry name" value="At1g61320/At1g61330-like"/>
</dbReference>
<dbReference type="PANTHER" id="PTHR34145">
    <property type="entry name" value="OS02G0105600 PROTEIN"/>
    <property type="match status" value="1"/>
</dbReference>
<dbReference type="PANTHER" id="PTHR34145:SF28">
    <property type="entry name" value="F-BOX DOMAIN-CONTAINING PROTEIN"/>
    <property type="match status" value="1"/>
</dbReference>